<reference evidence="1" key="2">
    <citation type="journal article" date="2014" name="Int. J. Syst. Evol. Microbiol.">
        <title>Complete genome sequence of Corynebacterium casei LMG S-19264T (=DSM 44701T), isolated from a smear-ripened cheese.</title>
        <authorList>
            <consortium name="US DOE Joint Genome Institute (JGI-PGF)"/>
            <person name="Walter F."/>
            <person name="Albersmeier A."/>
            <person name="Kalinowski J."/>
            <person name="Ruckert C."/>
        </authorList>
    </citation>
    <scope>NUCLEOTIDE SEQUENCE</scope>
    <source>
        <strain evidence="1">CGMCC 1.8885</strain>
    </source>
</reference>
<evidence type="ECO:0000313" key="3">
    <source>
        <dbReference type="Proteomes" id="UP000630135"/>
    </source>
</evidence>
<dbReference type="EMBL" id="BMMA01000001">
    <property type="protein sequence ID" value="GGI71245.1"/>
    <property type="molecule type" value="Genomic_DNA"/>
</dbReference>
<evidence type="ECO:0000313" key="4">
    <source>
        <dbReference type="Proteomes" id="UP000652720"/>
    </source>
</evidence>
<comment type="caution">
    <text evidence="1">The sequence shown here is derived from an EMBL/GenBank/DDBJ whole genome shotgun (WGS) entry which is preliminary data.</text>
</comment>
<protein>
    <submittedName>
        <fullName evidence="1">Uncharacterized protein</fullName>
    </submittedName>
</protein>
<proteinExistence type="predicted"/>
<organism evidence="1 4">
    <name type="scientific">Deinococcus wulumuqiensis</name>
    <dbReference type="NCBI Taxonomy" id="980427"/>
    <lineage>
        <taxon>Bacteria</taxon>
        <taxon>Thermotogati</taxon>
        <taxon>Deinococcota</taxon>
        <taxon>Deinococci</taxon>
        <taxon>Deinococcales</taxon>
        <taxon>Deinococcaceae</taxon>
        <taxon>Deinococcus</taxon>
    </lineage>
</organism>
<dbReference type="GeneID" id="71201756"/>
<dbReference type="EMBL" id="BMLZ01000001">
    <property type="protein sequence ID" value="GGP28449.1"/>
    <property type="molecule type" value="Genomic_DNA"/>
</dbReference>
<evidence type="ECO:0000313" key="1">
    <source>
        <dbReference type="EMBL" id="GGI71245.1"/>
    </source>
</evidence>
<keyword evidence="3" id="KW-1185">Reference proteome</keyword>
<dbReference type="Proteomes" id="UP000652720">
    <property type="component" value="Unassembled WGS sequence"/>
</dbReference>
<reference evidence="2" key="1">
    <citation type="journal article" date="2014" name="Int. J. Syst. Evol. Microbiol.">
        <title>Complete genome of a new Firmicutes species belonging to the dominant human colonic microbiota ('Ruminococcus bicirculans') reveals two chromosomes and a selective capacity to utilize plant glucans.</title>
        <authorList>
            <consortium name="NISC Comparative Sequencing Program"/>
            <person name="Wegmann U."/>
            <person name="Louis P."/>
            <person name="Goesmann A."/>
            <person name="Henrissat B."/>
            <person name="Duncan S.H."/>
            <person name="Flint H.J."/>
        </authorList>
    </citation>
    <scope>NUCLEOTIDE SEQUENCE</scope>
    <source>
        <strain evidence="2">CGMCC 1.8884</strain>
    </source>
</reference>
<evidence type="ECO:0000313" key="2">
    <source>
        <dbReference type="EMBL" id="GGP28449.1"/>
    </source>
</evidence>
<name>A0AAV4K3T9_9DEIO</name>
<dbReference type="Proteomes" id="UP000630135">
    <property type="component" value="Unassembled WGS sequence"/>
</dbReference>
<reference evidence="3" key="3">
    <citation type="journal article" date="2019" name="Int. J. Syst. Evol. Microbiol.">
        <title>The Global Catalogue of Microorganisms (GCM) 10K type strain sequencing project: providing services to taxonomists for standard genome sequencing and annotation.</title>
        <authorList>
            <consortium name="The Broad Institute Genomics Platform"/>
            <consortium name="The Broad Institute Genome Sequencing Center for Infectious Disease"/>
            <person name="Wu L."/>
            <person name="Ma J."/>
        </authorList>
    </citation>
    <scope>NUCLEOTIDE SEQUENCE [LARGE SCALE GENOMIC DNA]</scope>
    <source>
        <strain evidence="3">CGMCC 1.8884</strain>
    </source>
</reference>
<reference evidence="1" key="4">
    <citation type="submission" date="2023-08" db="EMBL/GenBank/DDBJ databases">
        <authorList>
            <person name="Sun Q."/>
            <person name="Zhou Y."/>
        </authorList>
    </citation>
    <scope>NUCLEOTIDE SEQUENCE</scope>
    <source>
        <strain evidence="2">CGMCC 1.8884</strain>
        <strain evidence="1">CGMCC 1.8885</strain>
    </source>
</reference>
<dbReference type="RefSeq" id="WP_017869417.1">
    <property type="nucleotide sequence ID" value="NZ_BMLZ01000001.1"/>
</dbReference>
<gene>
    <name evidence="2" type="ORF">GCM10008021_01000</name>
    <name evidence="1" type="ORF">GCM10010914_01600</name>
</gene>
<dbReference type="AlphaFoldDB" id="A0AAV4K3T9"/>
<sequence>MEELPAALPHGAFGVLDNADTGFKWVALTELGGQAVSPLPVRELLGVPAGEVRHLVIRS</sequence>
<accession>A0AAV4K3T9</accession>